<dbReference type="EMBL" id="FN648596">
    <property type="protein sequence ID" value="CBN77580.1"/>
    <property type="molecule type" value="Genomic_DNA"/>
</dbReference>
<feature type="region of interest" description="Disordered" evidence="4">
    <location>
        <begin position="869"/>
        <end position="888"/>
    </location>
</feature>
<dbReference type="Proteomes" id="UP000002630">
    <property type="component" value="Linkage Group LG03"/>
</dbReference>
<dbReference type="GO" id="GO:0005524">
    <property type="term" value="F:ATP binding"/>
    <property type="evidence" value="ECO:0007669"/>
    <property type="project" value="InterPro"/>
</dbReference>
<dbReference type="GO" id="GO:0031297">
    <property type="term" value="P:replication fork processing"/>
    <property type="evidence" value="ECO:0007669"/>
    <property type="project" value="TreeGrafter"/>
</dbReference>
<dbReference type="SUPFAM" id="SSF52540">
    <property type="entry name" value="P-loop containing nucleoside triphosphate hydrolases"/>
    <property type="match status" value="2"/>
</dbReference>
<evidence type="ECO:0000259" key="7">
    <source>
        <dbReference type="PROSITE" id="PS51467"/>
    </source>
</evidence>
<evidence type="ECO:0000259" key="6">
    <source>
        <dbReference type="PROSITE" id="PS51194"/>
    </source>
</evidence>
<feature type="domain" description="Helicase ATP-binding" evidence="5">
    <location>
        <begin position="175"/>
        <end position="335"/>
    </location>
</feature>
<dbReference type="InterPro" id="IPR014001">
    <property type="entry name" value="Helicase_ATP-bd"/>
</dbReference>
<comment type="subcellular location">
    <subcellularLocation>
        <location evidence="1">Nucleus</location>
    </subcellularLocation>
</comment>
<sequence length="991" mass="106031">MGGAAQGILGWSHQQQELPYPQNAGHRKLPDYGNGQAGMKRPRYEERSQYEADENQAGTVTFSLISTSFFTAKIRKPTPAAVHTYFKLTPGATYDEKERRWKFPLGAHENLAGALSRQGVQVVPVPRQALAAATLAVEPEQGADGEKEPPVKLCEKMVPECIRKHLAPFQKQGVEFVLKKEGRAMIADEMGLGKTIQAICCAAAYESEWPLLIVSPSSARYHWQHELLKWLDEDSITKKQIVVVSKSKQDLNRGVTKVVIISYELVNRMKEELDLFNFGVVVCDECHYLKNQRAARTRAIVPLATKARRAILLSGTPALSRPSELFTQLNLLSAATWASFRDFGKRYCAGKKGKGKKGKFGADFSGASHIAELHALLRATVMVRRLKKNILKHLPPKQRSLVEVHVQDEGARRELQQDLSVLATRHHARLGRLAKTHADKPSEIVESGSSASSQSKDASPSAAAVVARPKTSNPSRTDAPKGKGNGRQPKVGPGAGRVTKLSALPPAPVSKEVTVPSSTQDSTNGDVAEPPTRDVADMTKAELAQERRSLLMKLFANTGTAKIPAVIRHVSDVLADEMTGGKILVFAHHRNVLDALEQSVVRTGRVEYIRIDGRTKPKDRQDLVDTFQSNPSVRVALLGLTAAGIGITLTAASRVVFAELYWTPAQLLQAEDRCHRIGQATVVKVQYLVAKGSLDDALWPLIQEKIKLLGEMVEGEGEANHMEVESSAPRQKNTAPTAFAGSSVTIKGDTPDVGTNAAPPCETKAGDPAAEAARAAFQGLQASVAENAQELAVEDMRHELDDEGRREFFEEQGEDGESGSRRGGGSDGDSDGYSDGGGGQDEGDTLYEIVDSDEEQSGDVDVGAAHDHAQESAWSGHNSAGGSRSWEQGGNACAPLGLEAAIATAKASAQEAGPITADGSFVASKEAAGEVIDLLSGDEGAVAGGDARAGDVLVLGEDETTAESTPPPAPLETVEPPAAKSELNGGVAETS</sequence>
<evidence type="ECO:0000259" key="5">
    <source>
        <dbReference type="PROSITE" id="PS51192"/>
    </source>
</evidence>
<dbReference type="Gene3D" id="3.40.50.10810">
    <property type="entry name" value="Tandem AAA-ATPase domain"/>
    <property type="match status" value="1"/>
</dbReference>
<dbReference type="PROSITE" id="PS51467">
    <property type="entry name" value="HARP"/>
    <property type="match status" value="1"/>
</dbReference>
<evidence type="ECO:0000313" key="9">
    <source>
        <dbReference type="Proteomes" id="UP000002630"/>
    </source>
</evidence>
<organism evidence="8 9">
    <name type="scientific">Ectocarpus siliculosus</name>
    <name type="common">Brown alga</name>
    <name type="synonym">Conferva siliculosa</name>
    <dbReference type="NCBI Taxonomy" id="2880"/>
    <lineage>
        <taxon>Eukaryota</taxon>
        <taxon>Sar</taxon>
        <taxon>Stramenopiles</taxon>
        <taxon>Ochrophyta</taxon>
        <taxon>PX clade</taxon>
        <taxon>Phaeophyceae</taxon>
        <taxon>Ectocarpales</taxon>
        <taxon>Ectocarpaceae</taxon>
        <taxon>Ectocarpus</taxon>
    </lineage>
</organism>
<dbReference type="CDD" id="cd18010">
    <property type="entry name" value="DEXHc_HARP_SMARCAL1"/>
    <property type="match status" value="1"/>
</dbReference>
<name>D8LMH0_ECTSI</name>
<dbReference type="OMA" id="YEADENQ"/>
<dbReference type="Pfam" id="PF00271">
    <property type="entry name" value="Helicase_C"/>
    <property type="match status" value="1"/>
</dbReference>
<feature type="region of interest" description="Disordered" evidence="4">
    <location>
        <begin position="809"/>
        <end position="845"/>
    </location>
</feature>
<dbReference type="Gene3D" id="3.40.50.300">
    <property type="entry name" value="P-loop containing nucleotide triphosphate hydrolases"/>
    <property type="match status" value="1"/>
</dbReference>
<feature type="region of interest" description="Disordered" evidence="4">
    <location>
        <begin position="718"/>
        <end position="770"/>
    </location>
</feature>
<dbReference type="PROSITE" id="PS51192">
    <property type="entry name" value="HELICASE_ATP_BIND_1"/>
    <property type="match status" value="1"/>
</dbReference>
<dbReference type="CDD" id="cd18793">
    <property type="entry name" value="SF2_C_SNF"/>
    <property type="match status" value="1"/>
</dbReference>
<dbReference type="PANTHER" id="PTHR45766">
    <property type="entry name" value="DNA ANNEALING HELICASE AND ENDONUCLEASE ZRANB3 FAMILY MEMBER"/>
    <property type="match status" value="1"/>
</dbReference>
<proteinExistence type="predicted"/>
<dbReference type="InterPro" id="IPR010003">
    <property type="entry name" value="HARP_dom"/>
</dbReference>
<dbReference type="OrthoDB" id="2801544at2759"/>
<feature type="region of interest" description="Disordered" evidence="4">
    <location>
        <begin position="956"/>
        <end position="991"/>
    </location>
</feature>
<dbReference type="InterPro" id="IPR001650">
    <property type="entry name" value="Helicase_C-like"/>
</dbReference>
<evidence type="ECO:0000256" key="4">
    <source>
        <dbReference type="SAM" id="MobiDB-lite"/>
    </source>
</evidence>
<feature type="region of interest" description="Disordered" evidence="4">
    <location>
        <begin position="1"/>
        <end position="53"/>
    </location>
</feature>
<evidence type="ECO:0000313" key="8">
    <source>
        <dbReference type="EMBL" id="CBN77580.1"/>
    </source>
</evidence>
<dbReference type="SMART" id="SM00487">
    <property type="entry name" value="DEXDc"/>
    <property type="match status" value="1"/>
</dbReference>
<dbReference type="FunCoup" id="D8LMH0">
    <property type="interactions" value="6"/>
</dbReference>
<feature type="domain" description="HARP" evidence="7">
    <location>
        <begin position="52"/>
        <end position="126"/>
    </location>
</feature>
<dbReference type="InterPro" id="IPR027417">
    <property type="entry name" value="P-loop_NTPase"/>
</dbReference>
<dbReference type="GO" id="GO:0043596">
    <property type="term" value="C:nuclear replication fork"/>
    <property type="evidence" value="ECO:0007669"/>
    <property type="project" value="TreeGrafter"/>
</dbReference>
<dbReference type="InParanoid" id="D8LMH0"/>
<dbReference type="InterPro" id="IPR000330">
    <property type="entry name" value="SNF2_N"/>
</dbReference>
<feature type="compositionally biased region" description="Low complexity" evidence="4">
    <location>
        <begin position="447"/>
        <end position="469"/>
    </location>
</feature>
<dbReference type="InterPro" id="IPR049730">
    <property type="entry name" value="SNF2/RAD54-like_C"/>
</dbReference>
<feature type="compositionally biased region" description="Polar residues" evidence="4">
    <location>
        <begin position="872"/>
        <end position="888"/>
    </location>
</feature>
<dbReference type="GO" id="GO:0006281">
    <property type="term" value="P:DNA repair"/>
    <property type="evidence" value="ECO:0007669"/>
    <property type="project" value="TreeGrafter"/>
</dbReference>
<dbReference type="EMBL" id="FN649728">
    <property type="protein sequence ID" value="CBN77580.1"/>
    <property type="molecule type" value="Genomic_DNA"/>
</dbReference>
<evidence type="ECO:0000256" key="3">
    <source>
        <dbReference type="ARBA" id="ARBA00023242"/>
    </source>
</evidence>
<keyword evidence="2" id="KW-0378">Hydrolase</keyword>
<keyword evidence="3" id="KW-0539">Nucleus</keyword>
<evidence type="ECO:0000256" key="2">
    <source>
        <dbReference type="ARBA" id="ARBA00022801"/>
    </source>
</evidence>
<dbReference type="GO" id="GO:0016787">
    <property type="term" value="F:hydrolase activity"/>
    <property type="evidence" value="ECO:0007669"/>
    <property type="project" value="UniProtKB-KW"/>
</dbReference>
<reference evidence="8 9" key="1">
    <citation type="journal article" date="2010" name="Nature">
        <title>The Ectocarpus genome and the independent evolution of multicellularity in brown algae.</title>
        <authorList>
            <person name="Cock J.M."/>
            <person name="Sterck L."/>
            <person name="Rouze P."/>
            <person name="Scornet D."/>
            <person name="Allen A.E."/>
            <person name="Amoutzias G."/>
            <person name="Anthouard V."/>
            <person name="Artiguenave F."/>
            <person name="Aury J.M."/>
            <person name="Badger J.H."/>
            <person name="Beszteri B."/>
            <person name="Billiau K."/>
            <person name="Bonnet E."/>
            <person name="Bothwell J.H."/>
            <person name="Bowler C."/>
            <person name="Boyen C."/>
            <person name="Brownlee C."/>
            <person name="Carrano C.J."/>
            <person name="Charrier B."/>
            <person name="Cho G.Y."/>
            <person name="Coelho S.M."/>
            <person name="Collen J."/>
            <person name="Corre E."/>
            <person name="Da Silva C."/>
            <person name="Delage L."/>
            <person name="Delaroque N."/>
            <person name="Dittami S.M."/>
            <person name="Doulbeau S."/>
            <person name="Elias M."/>
            <person name="Farnham G."/>
            <person name="Gachon C.M."/>
            <person name="Gschloessl B."/>
            <person name="Heesch S."/>
            <person name="Jabbari K."/>
            <person name="Jubin C."/>
            <person name="Kawai H."/>
            <person name="Kimura K."/>
            <person name="Kloareg B."/>
            <person name="Kupper F.C."/>
            <person name="Lang D."/>
            <person name="Le Bail A."/>
            <person name="Leblanc C."/>
            <person name="Lerouge P."/>
            <person name="Lohr M."/>
            <person name="Lopez P.J."/>
            <person name="Martens C."/>
            <person name="Maumus F."/>
            <person name="Michel G."/>
            <person name="Miranda-Saavedra D."/>
            <person name="Morales J."/>
            <person name="Moreau H."/>
            <person name="Motomura T."/>
            <person name="Nagasato C."/>
            <person name="Napoli C.A."/>
            <person name="Nelson D.R."/>
            <person name="Nyvall-Collen P."/>
            <person name="Peters A.F."/>
            <person name="Pommier C."/>
            <person name="Potin P."/>
            <person name="Poulain J."/>
            <person name="Quesneville H."/>
            <person name="Read B."/>
            <person name="Rensing S.A."/>
            <person name="Ritter A."/>
            <person name="Rousvoal S."/>
            <person name="Samanta M."/>
            <person name="Samson G."/>
            <person name="Schroeder D.C."/>
            <person name="Segurens B."/>
            <person name="Strittmatter M."/>
            <person name="Tonon T."/>
            <person name="Tregear J.W."/>
            <person name="Valentin K."/>
            <person name="von Dassow P."/>
            <person name="Yamagishi T."/>
            <person name="Van de Peer Y."/>
            <person name="Wincker P."/>
        </authorList>
    </citation>
    <scope>NUCLEOTIDE SEQUENCE [LARGE SCALE GENOMIC DNA]</scope>
    <source>
        <strain evidence="9">Ec32 / CCAP1310/4</strain>
    </source>
</reference>
<gene>
    <name evidence="8" type="ORF">Esi_0004_0202</name>
</gene>
<dbReference type="STRING" id="2880.D8LMH0"/>
<dbReference type="PANTHER" id="PTHR45766:SF6">
    <property type="entry name" value="SWI_SNF-RELATED MATRIX-ASSOCIATED ACTIN-DEPENDENT REGULATOR OF CHROMATIN SUBFAMILY A-LIKE PROTEIN 1"/>
    <property type="match status" value="1"/>
</dbReference>
<feature type="compositionally biased region" description="Polar residues" evidence="4">
    <location>
        <begin position="728"/>
        <end position="745"/>
    </location>
</feature>
<keyword evidence="9" id="KW-1185">Reference proteome</keyword>
<dbReference type="PROSITE" id="PS51194">
    <property type="entry name" value="HELICASE_CTER"/>
    <property type="match status" value="1"/>
</dbReference>
<dbReference type="AlphaFoldDB" id="D8LMH0"/>
<feature type="compositionally biased region" description="Polar residues" evidence="4">
    <location>
        <begin position="515"/>
        <end position="525"/>
    </location>
</feature>
<dbReference type="eggNOG" id="KOG1000">
    <property type="taxonomic scope" value="Eukaryota"/>
</dbReference>
<protein>
    <submittedName>
        <fullName evidence="8">Uncharacterized protein</fullName>
    </submittedName>
</protein>
<dbReference type="SMART" id="SM00490">
    <property type="entry name" value="HELICc"/>
    <property type="match status" value="1"/>
</dbReference>
<dbReference type="InterPro" id="IPR038718">
    <property type="entry name" value="SNF2-like_sf"/>
</dbReference>
<dbReference type="Pfam" id="PF00176">
    <property type="entry name" value="SNF2-rel_dom"/>
    <property type="match status" value="1"/>
</dbReference>
<feature type="domain" description="Helicase C-terminal" evidence="6">
    <location>
        <begin position="566"/>
        <end position="728"/>
    </location>
</feature>
<evidence type="ECO:0000256" key="1">
    <source>
        <dbReference type="ARBA" id="ARBA00004123"/>
    </source>
</evidence>
<feature type="region of interest" description="Disordered" evidence="4">
    <location>
        <begin position="432"/>
        <end position="533"/>
    </location>
</feature>
<accession>D8LMH0</accession>